<evidence type="ECO:0000256" key="1">
    <source>
        <dbReference type="SAM" id="MobiDB-lite"/>
    </source>
</evidence>
<name>A0A240EIP8_9VIBR</name>
<feature type="compositionally biased region" description="Basic residues" evidence="1">
    <location>
        <begin position="1"/>
        <end position="20"/>
    </location>
</feature>
<reference evidence="3" key="1">
    <citation type="submission" date="2016-06" db="EMBL/GenBank/DDBJ databases">
        <authorList>
            <person name="Rodrigo-Torres L."/>
            <person name="Arahal R.D."/>
            <person name="Lucena T."/>
        </authorList>
    </citation>
    <scope>NUCLEOTIDE SEQUENCE [LARGE SCALE GENOMIC DNA]</scope>
    <source>
        <strain evidence="3">CECT8203</strain>
    </source>
</reference>
<protein>
    <recommendedName>
        <fullName evidence="4">DUF2986 domain-containing protein</fullName>
    </recommendedName>
</protein>
<gene>
    <name evidence="2" type="ORF">VTH8203_02180</name>
</gene>
<feature type="region of interest" description="Disordered" evidence="1">
    <location>
        <begin position="1"/>
        <end position="62"/>
    </location>
</feature>
<dbReference type="RefSeq" id="WP_096993725.1">
    <property type="nucleotide sequence ID" value="NZ_JBHSII010000001.1"/>
</dbReference>
<sequence length="62" mass="7015">MNRKKKINQIHKARMKKANAKKNGAGKNKPRYISKAERAKMEAEQEIQSSDTLEVAEQSSVS</sequence>
<dbReference type="Pfam" id="PF11661">
    <property type="entry name" value="DUF2986"/>
    <property type="match status" value="1"/>
</dbReference>
<dbReference type="OrthoDB" id="6107736at2"/>
<dbReference type="EMBL" id="OANU01000029">
    <property type="protein sequence ID" value="SNX48562.1"/>
    <property type="molecule type" value="Genomic_DNA"/>
</dbReference>
<accession>A0A240EIP8</accession>
<dbReference type="AlphaFoldDB" id="A0A240EIP8"/>
<dbReference type="Proteomes" id="UP000219336">
    <property type="component" value="Unassembled WGS sequence"/>
</dbReference>
<feature type="compositionally biased region" description="Basic and acidic residues" evidence="1">
    <location>
        <begin position="34"/>
        <end position="43"/>
    </location>
</feature>
<evidence type="ECO:0000313" key="3">
    <source>
        <dbReference type="Proteomes" id="UP000219336"/>
    </source>
</evidence>
<evidence type="ECO:0000313" key="2">
    <source>
        <dbReference type="EMBL" id="SNX48562.1"/>
    </source>
</evidence>
<organism evidence="2 3">
    <name type="scientific">Vibrio thalassae</name>
    <dbReference type="NCBI Taxonomy" id="1243014"/>
    <lineage>
        <taxon>Bacteria</taxon>
        <taxon>Pseudomonadati</taxon>
        <taxon>Pseudomonadota</taxon>
        <taxon>Gammaproteobacteria</taxon>
        <taxon>Vibrionales</taxon>
        <taxon>Vibrionaceae</taxon>
        <taxon>Vibrio</taxon>
    </lineage>
</organism>
<proteinExistence type="predicted"/>
<dbReference type="InterPro" id="IPR021677">
    <property type="entry name" value="DUF2986"/>
</dbReference>
<evidence type="ECO:0008006" key="4">
    <source>
        <dbReference type="Google" id="ProtNLM"/>
    </source>
</evidence>
<keyword evidence="3" id="KW-1185">Reference proteome</keyword>
<feature type="compositionally biased region" description="Polar residues" evidence="1">
    <location>
        <begin position="46"/>
        <end position="62"/>
    </location>
</feature>